<dbReference type="CDD" id="cd05146">
    <property type="entry name" value="RIO3_euk"/>
    <property type="match status" value="1"/>
</dbReference>
<evidence type="ECO:0000256" key="22">
    <source>
        <dbReference type="PIRNR" id="PIRNR038146"/>
    </source>
</evidence>
<feature type="compositionally biased region" description="Basic and acidic residues" evidence="23">
    <location>
        <begin position="550"/>
        <end position="560"/>
    </location>
</feature>
<dbReference type="FunFam" id="1.10.510.10:FF:000254">
    <property type="entry name" value="Serine/threonine-protein kinase RIO3"/>
    <property type="match status" value="1"/>
</dbReference>
<evidence type="ECO:0000256" key="8">
    <source>
        <dbReference type="ARBA" id="ARBA00022553"/>
    </source>
</evidence>
<dbReference type="GO" id="GO:0005737">
    <property type="term" value="C:cytoplasm"/>
    <property type="evidence" value="ECO:0007669"/>
    <property type="project" value="UniProtKB-SubCell"/>
</dbReference>
<evidence type="ECO:0000256" key="9">
    <source>
        <dbReference type="ARBA" id="ARBA00022588"/>
    </source>
</evidence>
<dbReference type="Gene3D" id="3.30.200.20">
    <property type="entry name" value="Phosphorylase Kinase, domain 1"/>
    <property type="match status" value="1"/>
</dbReference>
<keyword evidence="8" id="KW-0597">Phosphoprotein</keyword>
<keyword evidence="10 22" id="KW-0808">Transferase</keyword>
<evidence type="ECO:0000256" key="23">
    <source>
        <dbReference type="SAM" id="MobiDB-lite"/>
    </source>
</evidence>
<proteinExistence type="inferred from homology"/>
<comment type="subunit">
    <text evidence="20">Interacts with CASP10. Interacts with IRF3; RIOK3 probably mediates the interaction of TBK1 with IRF3. Associated with 40S pre-ribosomal particles.</text>
</comment>
<dbReference type="Pfam" id="PF01163">
    <property type="entry name" value="RIO1"/>
    <property type="match status" value="1"/>
</dbReference>
<comment type="catalytic activity">
    <reaction evidence="18 22">
        <text>L-threonyl-[protein] + ATP = O-phospho-L-threonyl-[protein] + ADP + H(+)</text>
        <dbReference type="Rhea" id="RHEA:46608"/>
        <dbReference type="Rhea" id="RHEA-COMP:11060"/>
        <dbReference type="Rhea" id="RHEA-COMP:11605"/>
        <dbReference type="ChEBI" id="CHEBI:15378"/>
        <dbReference type="ChEBI" id="CHEBI:30013"/>
        <dbReference type="ChEBI" id="CHEBI:30616"/>
        <dbReference type="ChEBI" id="CHEBI:61977"/>
        <dbReference type="ChEBI" id="CHEBI:456216"/>
        <dbReference type="EC" id="2.7.11.1"/>
    </reaction>
</comment>
<evidence type="ECO:0000256" key="6">
    <source>
        <dbReference type="ARBA" id="ARBA00022517"/>
    </source>
</evidence>
<dbReference type="Proteomes" id="UP000005408">
    <property type="component" value="Unassembled WGS sequence"/>
</dbReference>
<evidence type="ECO:0000256" key="19">
    <source>
        <dbReference type="ARBA" id="ARBA00048679"/>
    </source>
</evidence>
<keyword evidence="17" id="KW-0051">Antiviral defense</keyword>
<dbReference type="PROSITE" id="PS01245">
    <property type="entry name" value="RIO1"/>
    <property type="match status" value="1"/>
</dbReference>
<dbReference type="FunFam" id="3.30.200.20:FF:000200">
    <property type="entry name" value="Serine/threonine-protein kinase RIO3"/>
    <property type="match status" value="1"/>
</dbReference>
<feature type="region of interest" description="Disordered" evidence="23">
    <location>
        <begin position="550"/>
        <end position="594"/>
    </location>
</feature>
<reference evidence="25" key="1">
    <citation type="submission" date="2022-08" db="UniProtKB">
        <authorList>
            <consortium name="EnsemblMetazoa"/>
        </authorList>
    </citation>
    <scope>IDENTIFICATION</scope>
    <source>
        <strain evidence="25">05x7-T-G4-1.051#20</strain>
    </source>
</reference>
<dbReference type="GO" id="GO:0045087">
    <property type="term" value="P:innate immune response"/>
    <property type="evidence" value="ECO:0007669"/>
    <property type="project" value="UniProtKB-KW"/>
</dbReference>
<comment type="catalytic activity">
    <reaction evidence="19 22">
        <text>L-seryl-[protein] + ATP = O-phospho-L-seryl-[protein] + ADP + H(+)</text>
        <dbReference type="Rhea" id="RHEA:17989"/>
        <dbReference type="Rhea" id="RHEA-COMP:9863"/>
        <dbReference type="Rhea" id="RHEA-COMP:11604"/>
        <dbReference type="ChEBI" id="CHEBI:15378"/>
        <dbReference type="ChEBI" id="CHEBI:29999"/>
        <dbReference type="ChEBI" id="CHEBI:30616"/>
        <dbReference type="ChEBI" id="CHEBI:83421"/>
        <dbReference type="ChEBI" id="CHEBI:456216"/>
        <dbReference type="EC" id="2.7.11.1"/>
    </reaction>
</comment>
<evidence type="ECO:0000256" key="21">
    <source>
        <dbReference type="ARBA" id="ARBA00068351"/>
    </source>
</evidence>
<dbReference type="GO" id="GO:0046872">
    <property type="term" value="F:metal ion binding"/>
    <property type="evidence" value="ECO:0007669"/>
    <property type="project" value="UniProtKB-UniRule"/>
</dbReference>
<evidence type="ECO:0000256" key="2">
    <source>
        <dbReference type="ARBA" id="ARBA00004496"/>
    </source>
</evidence>
<evidence type="ECO:0000256" key="20">
    <source>
        <dbReference type="ARBA" id="ARBA00064322"/>
    </source>
</evidence>
<dbReference type="AlphaFoldDB" id="A0A8W8NDW7"/>
<evidence type="ECO:0000256" key="4">
    <source>
        <dbReference type="ARBA" id="ARBA00012513"/>
    </source>
</evidence>
<dbReference type="PIRSF" id="PIRSF038146">
    <property type="entry name" value="Ser/Thr_PK_RIO3"/>
    <property type="match status" value="1"/>
</dbReference>
<comment type="subcellular location">
    <subcellularLocation>
        <location evidence="2">Cytoplasm</location>
    </subcellularLocation>
</comment>
<evidence type="ECO:0000313" key="25">
    <source>
        <dbReference type="EnsemblMetazoa" id="G5396.1:cds"/>
    </source>
</evidence>
<feature type="region of interest" description="Disordered" evidence="23">
    <location>
        <begin position="128"/>
        <end position="167"/>
    </location>
</feature>
<dbReference type="GO" id="GO:0005524">
    <property type="term" value="F:ATP binding"/>
    <property type="evidence" value="ECO:0007669"/>
    <property type="project" value="UniProtKB-UniRule"/>
</dbReference>
<evidence type="ECO:0000256" key="11">
    <source>
        <dbReference type="ARBA" id="ARBA00022723"/>
    </source>
</evidence>
<keyword evidence="13 22" id="KW-0418">Kinase</keyword>
<dbReference type="SUPFAM" id="SSF56112">
    <property type="entry name" value="Protein kinase-like (PK-like)"/>
    <property type="match status" value="1"/>
</dbReference>
<evidence type="ECO:0000256" key="16">
    <source>
        <dbReference type="ARBA" id="ARBA00022859"/>
    </source>
</evidence>
<keyword evidence="26" id="KW-1185">Reference proteome</keyword>
<keyword evidence="14" id="KW-0067">ATP-binding</keyword>
<comment type="similarity">
    <text evidence="3 22">Belongs to the protein kinase superfamily. RIO-type Ser/Thr kinase family.</text>
</comment>
<keyword evidence="12 22" id="KW-0547">Nucleotide-binding</keyword>
<dbReference type="InterPro" id="IPR018934">
    <property type="entry name" value="RIO_dom"/>
</dbReference>
<dbReference type="InterPro" id="IPR018935">
    <property type="entry name" value="RIO_kinase_CS"/>
</dbReference>
<evidence type="ECO:0000256" key="13">
    <source>
        <dbReference type="ARBA" id="ARBA00022777"/>
    </source>
</evidence>
<keyword evidence="16" id="KW-0391">Immunity</keyword>
<evidence type="ECO:0000256" key="7">
    <source>
        <dbReference type="ARBA" id="ARBA00022527"/>
    </source>
</evidence>
<evidence type="ECO:0000256" key="1">
    <source>
        <dbReference type="ARBA" id="ARBA00001946"/>
    </source>
</evidence>
<protein>
    <recommendedName>
        <fullName evidence="21 22">Serine/threonine-protein kinase RIO3</fullName>
        <ecNumber evidence="4 22">2.7.11.1</ecNumber>
    </recommendedName>
</protein>
<dbReference type="PANTHER" id="PTHR45723">
    <property type="entry name" value="SERINE/THREONINE-PROTEIN KINASE RIO1"/>
    <property type="match status" value="1"/>
</dbReference>
<evidence type="ECO:0000256" key="14">
    <source>
        <dbReference type="ARBA" id="ARBA00022840"/>
    </source>
</evidence>
<dbReference type="InterPro" id="IPR011009">
    <property type="entry name" value="Kinase-like_dom_sf"/>
</dbReference>
<keyword evidence="15 22" id="KW-0460">Magnesium</keyword>
<dbReference type="Gene3D" id="1.10.510.10">
    <property type="entry name" value="Transferase(Phosphotransferase) domain 1"/>
    <property type="match status" value="1"/>
</dbReference>
<feature type="compositionally biased region" description="Acidic residues" evidence="23">
    <location>
        <begin position="561"/>
        <end position="577"/>
    </location>
</feature>
<dbReference type="InterPro" id="IPR000687">
    <property type="entry name" value="RIO_kinase"/>
</dbReference>
<evidence type="ECO:0000256" key="10">
    <source>
        <dbReference type="ARBA" id="ARBA00022679"/>
    </source>
</evidence>
<dbReference type="EC" id="2.7.11.1" evidence="4 22"/>
<evidence type="ECO:0000256" key="3">
    <source>
        <dbReference type="ARBA" id="ARBA00009196"/>
    </source>
</evidence>
<feature type="domain" description="RIO kinase" evidence="24">
    <location>
        <begin position="228"/>
        <end position="472"/>
    </location>
</feature>
<keyword evidence="9" id="KW-0399">Innate immunity</keyword>
<dbReference type="SMART" id="SM00090">
    <property type="entry name" value="RIO"/>
    <property type="match status" value="1"/>
</dbReference>
<evidence type="ECO:0000256" key="17">
    <source>
        <dbReference type="ARBA" id="ARBA00023118"/>
    </source>
</evidence>
<evidence type="ECO:0000256" key="12">
    <source>
        <dbReference type="ARBA" id="ARBA00022741"/>
    </source>
</evidence>
<dbReference type="EnsemblMetazoa" id="G5396.1">
    <property type="protein sequence ID" value="G5396.1:cds"/>
    <property type="gene ID" value="G5396"/>
</dbReference>
<evidence type="ECO:0000259" key="24">
    <source>
        <dbReference type="SMART" id="SM00090"/>
    </source>
</evidence>
<feature type="compositionally biased region" description="Basic and acidic residues" evidence="23">
    <location>
        <begin position="578"/>
        <end position="594"/>
    </location>
</feature>
<keyword evidence="5" id="KW-0963">Cytoplasm</keyword>
<evidence type="ECO:0000256" key="5">
    <source>
        <dbReference type="ARBA" id="ARBA00022490"/>
    </source>
</evidence>
<sequence length="594" mass="68344">MQILKYCTTRSCNSSRNMSTPWGKTQAAPVMPCSLQDVMSEQLATELQHQEEKESLNAGETRTFQEILAAASENSAETTDDWLLAQMLQQEFDREHDQALKIEEKKFNGNNKVSISFENYRAVHPAYRDDEEEDEEVDQDEMENRKSAWDSPSPKFNKSGVSGKGKNITTKHDAVICGRRNASKIMDFGPEFHSGDGEGIDMKLSNKVYNRLKMHSLSETKRSQRLHEKKEFSTSEHVLDPRTKLLLYKMVNNETLESVGGSISSGKESVIYHAYGGSKEGVLLSHECAIKIYKTTLNEFKNRGAYVDGDHRFSRDEFKKNNPRKVIRIWGEKETANLNRMKKFGIPCPAVQVLNKHVLVMSFIGKDQIPAPKLKNAHLSVEDLEDAYEQVVKIMDTMQNKCALVHGDLSEYNLLWFEDKVWVIDVSQSVELTHPKAMEFLFRDCYNVCKFFKKAGVHNVKEPEQLFNQITGLNIKGKGAEFAAQVQRYDKERSAELLAHQITMKEYAFDYYFEKSQQDRLLEEQEEEGEDLGEVLEERNDPFEYFYEKSLQDKADRGEEAENSSENEEDDDDEVIEEELKNADERTMDRIKLG</sequence>
<feature type="compositionally biased region" description="Acidic residues" evidence="23">
    <location>
        <begin position="129"/>
        <end position="141"/>
    </location>
</feature>
<evidence type="ECO:0000256" key="15">
    <source>
        <dbReference type="ARBA" id="ARBA00022842"/>
    </source>
</evidence>
<dbReference type="GO" id="GO:0042254">
    <property type="term" value="P:ribosome biogenesis"/>
    <property type="evidence" value="ECO:0007669"/>
    <property type="project" value="UniProtKB-KW"/>
</dbReference>
<evidence type="ECO:0000313" key="26">
    <source>
        <dbReference type="Proteomes" id="UP000005408"/>
    </source>
</evidence>
<name>A0A8W8NDW7_MAGGI</name>
<dbReference type="GO" id="GO:0051607">
    <property type="term" value="P:defense response to virus"/>
    <property type="evidence" value="ECO:0007669"/>
    <property type="project" value="UniProtKB-KW"/>
</dbReference>
<keyword evidence="7 22" id="KW-0723">Serine/threonine-protein kinase</keyword>
<dbReference type="InterPro" id="IPR017406">
    <property type="entry name" value="Ser/Thr_kinase_Rio3"/>
</dbReference>
<organism evidence="25 26">
    <name type="scientific">Magallana gigas</name>
    <name type="common">Pacific oyster</name>
    <name type="synonym">Crassostrea gigas</name>
    <dbReference type="NCBI Taxonomy" id="29159"/>
    <lineage>
        <taxon>Eukaryota</taxon>
        <taxon>Metazoa</taxon>
        <taxon>Spiralia</taxon>
        <taxon>Lophotrochozoa</taxon>
        <taxon>Mollusca</taxon>
        <taxon>Bivalvia</taxon>
        <taxon>Autobranchia</taxon>
        <taxon>Pteriomorphia</taxon>
        <taxon>Ostreida</taxon>
        <taxon>Ostreoidea</taxon>
        <taxon>Ostreidae</taxon>
        <taxon>Magallana</taxon>
    </lineage>
</organism>
<dbReference type="InterPro" id="IPR051272">
    <property type="entry name" value="RIO-type_Ser/Thr_kinase"/>
</dbReference>
<accession>A0A8W8NDW7</accession>
<keyword evidence="6" id="KW-0690">Ribosome biogenesis</keyword>
<keyword evidence="11 22" id="KW-0479">Metal-binding</keyword>
<comment type="cofactor">
    <cofactor evidence="1 22">
        <name>Mg(2+)</name>
        <dbReference type="ChEBI" id="CHEBI:18420"/>
    </cofactor>
</comment>
<evidence type="ECO:0000256" key="18">
    <source>
        <dbReference type="ARBA" id="ARBA00047899"/>
    </source>
</evidence>
<dbReference type="GO" id="GO:0004674">
    <property type="term" value="F:protein serine/threonine kinase activity"/>
    <property type="evidence" value="ECO:0007669"/>
    <property type="project" value="UniProtKB-UniRule"/>
</dbReference>